<dbReference type="OrthoDB" id="79146at2759"/>
<organism evidence="1 2">
    <name type="scientific">Saprolegnia parasitica (strain CBS 223.65)</name>
    <dbReference type="NCBI Taxonomy" id="695850"/>
    <lineage>
        <taxon>Eukaryota</taxon>
        <taxon>Sar</taxon>
        <taxon>Stramenopiles</taxon>
        <taxon>Oomycota</taxon>
        <taxon>Saprolegniomycetes</taxon>
        <taxon>Saprolegniales</taxon>
        <taxon>Saprolegniaceae</taxon>
        <taxon>Saprolegnia</taxon>
    </lineage>
</organism>
<dbReference type="AlphaFoldDB" id="A0A067BI94"/>
<evidence type="ECO:0008006" key="3">
    <source>
        <dbReference type="Google" id="ProtNLM"/>
    </source>
</evidence>
<reference evidence="1 2" key="1">
    <citation type="journal article" date="2013" name="PLoS Genet.">
        <title>Distinctive expansion of potential virulence genes in the genome of the oomycete fish pathogen Saprolegnia parasitica.</title>
        <authorList>
            <person name="Jiang R.H."/>
            <person name="de Bruijn I."/>
            <person name="Haas B.J."/>
            <person name="Belmonte R."/>
            <person name="Lobach L."/>
            <person name="Christie J."/>
            <person name="van den Ackerveken G."/>
            <person name="Bottin A."/>
            <person name="Bulone V."/>
            <person name="Diaz-Moreno S.M."/>
            <person name="Dumas B."/>
            <person name="Fan L."/>
            <person name="Gaulin E."/>
            <person name="Govers F."/>
            <person name="Grenville-Briggs L.J."/>
            <person name="Horner N.R."/>
            <person name="Levin J.Z."/>
            <person name="Mammella M."/>
            <person name="Meijer H.J."/>
            <person name="Morris P."/>
            <person name="Nusbaum C."/>
            <person name="Oome S."/>
            <person name="Phillips A.J."/>
            <person name="van Rooyen D."/>
            <person name="Rzeszutek E."/>
            <person name="Saraiva M."/>
            <person name="Secombes C.J."/>
            <person name="Seidl M.F."/>
            <person name="Snel B."/>
            <person name="Stassen J.H."/>
            <person name="Sykes S."/>
            <person name="Tripathy S."/>
            <person name="van den Berg H."/>
            <person name="Vega-Arreguin J.C."/>
            <person name="Wawra S."/>
            <person name="Young S.K."/>
            <person name="Zeng Q."/>
            <person name="Dieguez-Uribeondo J."/>
            <person name="Russ C."/>
            <person name="Tyler B.M."/>
            <person name="van West P."/>
        </authorList>
    </citation>
    <scope>NUCLEOTIDE SEQUENCE [LARGE SCALE GENOMIC DNA]</scope>
    <source>
        <strain evidence="1 2">CBS 223.65</strain>
    </source>
</reference>
<dbReference type="Gene3D" id="1.10.510.10">
    <property type="entry name" value="Transferase(Phosphotransferase) domain 1"/>
    <property type="match status" value="1"/>
</dbReference>
<dbReference type="RefSeq" id="XP_012211173.1">
    <property type="nucleotide sequence ID" value="XM_012355783.1"/>
</dbReference>
<proteinExistence type="predicted"/>
<name>A0A067BI94_SAPPC</name>
<accession>A0A067BI94</accession>
<dbReference type="SUPFAM" id="SSF56112">
    <property type="entry name" value="Protein kinase-like (PK-like)"/>
    <property type="match status" value="1"/>
</dbReference>
<protein>
    <recommendedName>
        <fullName evidence="3">Serine-threonine/tyrosine-protein kinase catalytic domain-containing protein</fullName>
    </recommendedName>
</protein>
<keyword evidence="2" id="KW-1185">Reference proteome</keyword>
<gene>
    <name evidence="1" type="ORF">SPRG_16454</name>
</gene>
<evidence type="ECO:0000313" key="2">
    <source>
        <dbReference type="Proteomes" id="UP000030745"/>
    </source>
</evidence>
<dbReference type="Proteomes" id="UP000030745">
    <property type="component" value="Unassembled WGS sequence"/>
</dbReference>
<dbReference type="InterPro" id="IPR011009">
    <property type="entry name" value="Kinase-like_dom_sf"/>
</dbReference>
<dbReference type="VEuPathDB" id="FungiDB:SPRG_16454"/>
<sequence>MTMGVGTFRWMAPDGPSLRERVLTRMLLSEFDSHHIPYQDLTNPTTGKPLADPAIIGGVLNGSIKPTFSETCPVWVKALADGCLQFSAVDRPTIYEVAATLAKIQVA</sequence>
<dbReference type="KEGG" id="spar:SPRG_16454"/>
<evidence type="ECO:0000313" key="1">
    <source>
        <dbReference type="EMBL" id="KDO18114.1"/>
    </source>
</evidence>
<dbReference type="STRING" id="695850.A0A067BI94"/>
<dbReference type="GeneID" id="24138080"/>
<dbReference type="EMBL" id="KK583494">
    <property type="protein sequence ID" value="KDO18114.1"/>
    <property type="molecule type" value="Genomic_DNA"/>
</dbReference>